<protein>
    <submittedName>
        <fullName evidence="1">Uncharacterized protein</fullName>
    </submittedName>
</protein>
<organism evidence="1 2">
    <name type="scientific">Plakobranchus ocellatus</name>
    <dbReference type="NCBI Taxonomy" id="259542"/>
    <lineage>
        <taxon>Eukaryota</taxon>
        <taxon>Metazoa</taxon>
        <taxon>Spiralia</taxon>
        <taxon>Lophotrochozoa</taxon>
        <taxon>Mollusca</taxon>
        <taxon>Gastropoda</taxon>
        <taxon>Heterobranchia</taxon>
        <taxon>Euthyneura</taxon>
        <taxon>Panpulmonata</taxon>
        <taxon>Sacoglossa</taxon>
        <taxon>Placobranchoidea</taxon>
        <taxon>Plakobranchidae</taxon>
        <taxon>Plakobranchus</taxon>
    </lineage>
</organism>
<dbReference type="AlphaFoldDB" id="A0AAV4BC17"/>
<evidence type="ECO:0000313" key="2">
    <source>
        <dbReference type="Proteomes" id="UP000735302"/>
    </source>
</evidence>
<gene>
    <name evidence="1" type="ORF">PoB_004361300</name>
</gene>
<reference evidence="1 2" key="1">
    <citation type="journal article" date="2021" name="Elife">
        <title>Chloroplast acquisition without the gene transfer in kleptoplastic sea slugs, Plakobranchus ocellatus.</title>
        <authorList>
            <person name="Maeda T."/>
            <person name="Takahashi S."/>
            <person name="Yoshida T."/>
            <person name="Shimamura S."/>
            <person name="Takaki Y."/>
            <person name="Nagai Y."/>
            <person name="Toyoda A."/>
            <person name="Suzuki Y."/>
            <person name="Arimoto A."/>
            <person name="Ishii H."/>
            <person name="Satoh N."/>
            <person name="Nishiyama T."/>
            <person name="Hasebe M."/>
            <person name="Maruyama T."/>
            <person name="Minagawa J."/>
            <person name="Obokata J."/>
            <person name="Shigenobu S."/>
        </authorList>
    </citation>
    <scope>NUCLEOTIDE SEQUENCE [LARGE SCALE GENOMIC DNA]</scope>
</reference>
<comment type="caution">
    <text evidence="1">The sequence shown here is derived from an EMBL/GenBank/DDBJ whole genome shotgun (WGS) entry which is preliminary data.</text>
</comment>
<dbReference type="EMBL" id="BLXT01004727">
    <property type="protein sequence ID" value="GFO17108.1"/>
    <property type="molecule type" value="Genomic_DNA"/>
</dbReference>
<sequence>MKNNSDDRFIRAGMESRTSNFKAAPPSSTQAGSRCQTWCRHGPPFHLAISQLDKTVVGYLFLGCKCMQTISL</sequence>
<evidence type="ECO:0000313" key="1">
    <source>
        <dbReference type="EMBL" id="GFO17108.1"/>
    </source>
</evidence>
<dbReference type="Proteomes" id="UP000735302">
    <property type="component" value="Unassembled WGS sequence"/>
</dbReference>
<accession>A0AAV4BC17</accession>
<proteinExistence type="predicted"/>
<keyword evidence="2" id="KW-1185">Reference proteome</keyword>
<name>A0AAV4BC17_9GAST</name>